<reference evidence="3" key="1">
    <citation type="submission" date="2017-02" db="UniProtKB">
        <authorList>
            <consortium name="WormBaseParasite"/>
        </authorList>
    </citation>
    <scope>IDENTIFICATION</scope>
</reference>
<sequence length="332" mass="38657">MDNKKNNNSAYINTANFTNAETSEFYREFISSLPSFLLKLKRVDITTIHLTLSASFFIFQLLIFTSFYNKKELFKNVCFHIIFHHGILSCIQQICHILTAILTHGVLSFIQQICHIITAIFTILNILEIESLFAVIGALLYSAYIGSVLFILLLTINRFDIMYNISKFHEKQKKKFYLISIIIFYCWTLGLLIFFLTPRFNVTFDSITYQWEYVDIMGGDMGFEVKNKTVLISLGISFILQICIIGKVFLLRCYTQKKVILIAEDIKIVIHIFLCFITTLFLELIWDEVFFNFDTDGIKALVPQILYIFSSVSNSIFVLFFCKRNSCQCDFF</sequence>
<feature type="transmembrane region" description="Helical" evidence="1">
    <location>
        <begin position="230"/>
        <end position="254"/>
    </location>
</feature>
<evidence type="ECO:0000256" key="1">
    <source>
        <dbReference type="SAM" id="Phobius"/>
    </source>
</evidence>
<feature type="transmembrane region" description="Helical" evidence="1">
    <location>
        <begin position="48"/>
        <end position="69"/>
    </location>
</feature>
<accession>A0A0N5BCA5</accession>
<keyword evidence="1" id="KW-0812">Transmembrane</keyword>
<feature type="transmembrane region" description="Helical" evidence="1">
    <location>
        <begin position="109"/>
        <end position="127"/>
    </location>
</feature>
<protein>
    <submittedName>
        <fullName evidence="3">7TM_GPCR_Srx domain-containing protein</fullName>
    </submittedName>
</protein>
<feature type="transmembrane region" description="Helical" evidence="1">
    <location>
        <begin position="305"/>
        <end position="322"/>
    </location>
</feature>
<name>A0A0N5BCA5_STREA</name>
<evidence type="ECO:0000313" key="2">
    <source>
        <dbReference type="Proteomes" id="UP000046392"/>
    </source>
</evidence>
<dbReference type="Proteomes" id="UP000046392">
    <property type="component" value="Unplaced"/>
</dbReference>
<keyword evidence="1" id="KW-1133">Transmembrane helix</keyword>
<proteinExistence type="predicted"/>
<dbReference type="AlphaFoldDB" id="A0A0N5BCA5"/>
<keyword evidence="2" id="KW-1185">Reference proteome</keyword>
<dbReference type="WBParaSite" id="SPAL_0000365300.1">
    <property type="protein sequence ID" value="SPAL_0000365300.1"/>
    <property type="gene ID" value="SPAL_0000365300"/>
</dbReference>
<keyword evidence="1" id="KW-0472">Membrane</keyword>
<feature type="transmembrane region" description="Helical" evidence="1">
    <location>
        <begin position="133"/>
        <end position="156"/>
    </location>
</feature>
<organism evidence="2 3">
    <name type="scientific">Strongyloides papillosus</name>
    <name type="common">Intestinal threadworm</name>
    <dbReference type="NCBI Taxonomy" id="174720"/>
    <lineage>
        <taxon>Eukaryota</taxon>
        <taxon>Metazoa</taxon>
        <taxon>Ecdysozoa</taxon>
        <taxon>Nematoda</taxon>
        <taxon>Chromadorea</taxon>
        <taxon>Rhabditida</taxon>
        <taxon>Tylenchina</taxon>
        <taxon>Panagrolaimomorpha</taxon>
        <taxon>Strongyloidoidea</taxon>
        <taxon>Strongyloididae</taxon>
        <taxon>Strongyloides</taxon>
    </lineage>
</organism>
<feature type="transmembrane region" description="Helical" evidence="1">
    <location>
        <begin position="176"/>
        <end position="196"/>
    </location>
</feature>
<feature type="transmembrane region" description="Helical" evidence="1">
    <location>
        <begin position="266"/>
        <end position="285"/>
    </location>
</feature>
<evidence type="ECO:0000313" key="3">
    <source>
        <dbReference type="WBParaSite" id="SPAL_0000365300.1"/>
    </source>
</evidence>